<name>A0AAN6ZDY0_9PEZI</name>
<accession>A0AAN6ZDY0</accession>
<evidence type="ECO:0000313" key="2">
    <source>
        <dbReference type="Proteomes" id="UP001304895"/>
    </source>
</evidence>
<reference evidence="1" key="1">
    <citation type="journal article" date="2023" name="Mol. Phylogenet. Evol.">
        <title>Genome-scale phylogeny and comparative genomics of the fungal order Sordariales.</title>
        <authorList>
            <person name="Hensen N."/>
            <person name="Bonometti L."/>
            <person name="Westerberg I."/>
            <person name="Brannstrom I.O."/>
            <person name="Guillou S."/>
            <person name="Cros-Aarteil S."/>
            <person name="Calhoun S."/>
            <person name="Haridas S."/>
            <person name="Kuo A."/>
            <person name="Mondo S."/>
            <person name="Pangilinan J."/>
            <person name="Riley R."/>
            <person name="LaButti K."/>
            <person name="Andreopoulos B."/>
            <person name="Lipzen A."/>
            <person name="Chen C."/>
            <person name="Yan M."/>
            <person name="Daum C."/>
            <person name="Ng V."/>
            <person name="Clum A."/>
            <person name="Steindorff A."/>
            <person name="Ohm R.A."/>
            <person name="Martin F."/>
            <person name="Silar P."/>
            <person name="Natvig D.O."/>
            <person name="Lalanne C."/>
            <person name="Gautier V."/>
            <person name="Ament-Velasquez S.L."/>
            <person name="Kruys A."/>
            <person name="Hutchinson M.I."/>
            <person name="Powell A.J."/>
            <person name="Barry K."/>
            <person name="Miller A.N."/>
            <person name="Grigoriev I.V."/>
            <person name="Debuchy R."/>
            <person name="Gladieux P."/>
            <person name="Hiltunen Thoren M."/>
            <person name="Johannesson H."/>
        </authorList>
    </citation>
    <scope>NUCLEOTIDE SEQUENCE</scope>
    <source>
        <strain evidence="1">CBS 123565</strain>
    </source>
</reference>
<dbReference type="AlphaFoldDB" id="A0AAN6ZDY0"/>
<dbReference type="EMBL" id="MU853407">
    <property type="protein sequence ID" value="KAK4134782.1"/>
    <property type="molecule type" value="Genomic_DNA"/>
</dbReference>
<dbReference type="Proteomes" id="UP001304895">
    <property type="component" value="Unassembled WGS sequence"/>
</dbReference>
<gene>
    <name evidence="1" type="ORF">BT67DRAFT_281142</name>
</gene>
<keyword evidence="2" id="KW-1185">Reference proteome</keyword>
<sequence length="188" mass="19902">MQSRELRPVVLSREVPANGLPPSSGEGSCCWANRARFSRGLAADCAIPERPGGVRRLAACAASVLLHLCHTISRHGCIDAACATGSSVQTTNKPDSGKMASIPGTTDRCTPRPCSKSRILFGQKFECDFIVVLLPPVPEVDGTRCPATVPGVELGGCIRALAGNILFSGNECRYRVGTVLEYGIRSMT</sequence>
<comment type="caution">
    <text evidence="1">The sequence shown here is derived from an EMBL/GenBank/DDBJ whole genome shotgun (WGS) entry which is preliminary data.</text>
</comment>
<reference evidence="1" key="2">
    <citation type="submission" date="2023-05" db="EMBL/GenBank/DDBJ databases">
        <authorList>
            <consortium name="Lawrence Berkeley National Laboratory"/>
            <person name="Steindorff A."/>
            <person name="Hensen N."/>
            <person name="Bonometti L."/>
            <person name="Westerberg I."/>
            <person name="Brannstrom I.O."/>
            <person name="Guillou S."/>
            <person name="Cros-Aarteil S."/>
            <person name="Calhoun S."/>
            <person name="Haridas S."/>
            <person name="Kuo A."/>
            <person name="Mondo S."/>
            <person name="Pangilinan J."/>
            <person name="Riley R."/>
            <person name="Labutti K."/>
            <person name="Andreopoulos B."/>
            <person name="Lipzen A."/>
            <person name="Chen C."/>
            <person name="Yanf M."/>
            <person name="Daum C."/>
            <person name="Ng V."/>
            <person name="Clum A."/>
            <person name="Ohm R."/>
            <person name="Martin F."/>
            <person name="Silar P."/>
            <person name="Natvig D."/>
            <person name="Lalanne C."/>
            <person name="Gautier V."/>
            <person name="Ament-Velasquez S.L."/>
            <person name="Kruys A."/>
            <person name="Hutchinson M.I."/>
            <person name="Powell A.J."/>
            <person name="Barry K."/>
            <person name="Miller A.N."/>
            <person name="Grigoriev I.V."/>
            <person name="Debuchy R."/>
            <person name="Gladieux P."/>
            <person name="Thoren M.H."/>
            <person name="Johannesson H."/>
        </authorList>
    </citation>
    <scope>NUCLEOTIDE SEQUENCE</scope>
    <source>
        <strain evidence="1">CBS 123565</strain>
    </source>
</reference>
<organism evidence="1 2">
    <name type="scientific">Trichocladium antarcticum</name>
    <dbReference type="NCBI Taxonomy" id="1450529"/>
    <lineage>
        <taxon>Eukaryota</taxon>
        <taxon>Fungi</taxon>
        <taxon>Dikarya</taxon>
        <taxon>Ascomycota</taxon>
        <taxon>Pezizomycotina</taxon>
        <taxon>Sordariomycetes</taxon>
        <taxon>Sordariomycetidae</taxon>
        <taxon>Sordariales</taxon>
        <taxon>Chaetomiaceae</taxon>
        <taxon>Trichocladium</taxon>
    </lineage>
</organism>
<protein>
    <submittedName>
        <fullName evidence="1">Uncharacterized protein</fullName>
    </submittedName>
</protein>
<evidence type="ECO:0000313" key="1">
    <source>
        <dbReference type="EMBL" id="KAK4134782.1"/>
    </source>
</evidence>
<proteinExistence type="predicted"/>